<feature type="transmembrane region" description="Helical" evidence="1">
    <location>
        <begin position="209"/>
        <end position="236"/>
    </location>
</feature>
<organism evidence="2 3">
    <name type="scientific">Amycolatopsis ultiminotia</name>
    <dbReference type="NCBI Taxonomy" id="543629"/>
    <lineage>
        <taxon>Bacteria</taxon>
        <taxon>Bacillati</taxon>
        <taxon>Actinomycetota</taxon>
        <taxon>Actinomycetes</taxon>
        <taxon>Pseudonocardiales</taxon>
        <taxon>Pseudonocardiaceae</taxon>
        <taxon>Amycolatopsis</taxon>
    </lineage>
</organism>
<feature type="transmembrane region" description="Helical" evidence="1">
    <location>
        <begin position="141"/>
        <end position="161"/>
    </location>
</feature>
<dbReference type="SUPFAM" id="SSF52540">
    <property type="entry name" value="P-loop containing nucleoside triphosphate hydrolases"/>
    <property type="match status" value="1"/>
</dbReference>
<dbReference type="EMBL" id="BAAAZN010000020">
    <property type="protein sequence ID" value="GAA3575601.1"/>
    <property type="molecule type" value="Genomic_DNA"/>
</dbReference>
<dbReference type="InterPro" id="IPR027417">
    <property type="entry name" value="P-loop_NTPase"/>
</dbReference>
<dbReference type="RefSeq" id="WP_344867473.1">
    <property type="nucleotide sequence ID" value="NZ_BAAAZN010000020.1"/>
</dbReference>
<feature type="transmembrane region" description="Helical" evidence="1">
    <location>
        <begin position="115"/>
        <end position="135"/>
    </location>
</feature>
<evidence type="ECO:0000313" key="3">
    <source>
        <dbReference type="Proteomes" id="UP001500689"/>
    </source>
</evidence>
<keyword evidence="1" id="KW-0472">Membrane</keyword>
<feature type="transmembrane region" description="Helical" evidence="1">
    <location>
        <begin position="257"/>
        <end position="276"/>
    </location>
</feature>
<name>A0ABP6Y0V2_9PSEU</name>
<feature type="transmembrane region" description="Helical" evidence="1">
    <location>
        <begin position="527"/>
        <end position="546"/>
    </location>
</feature>
<proteinExistence type="predicted"/>
<accession>A0ABP6Y0V2</accession>
<feature type="transmembrane region" description="Helical" evidence="1">
    <location>
        <begin position="282"/>
        <end position="303"/>
    </location>
</feature>
<keyword evidence="1" id="KW-1133">Transmembrane helix</keyword>
<feature type="transmembrane region" description="Helical" evidence="1">
    <location>
        <begin position="182"/>
        <end position="203"/>
    </location>
</feature>
<evidence type="ECO:0000313" key="2">
    <source>
        <dbReference type="EMBL" id="GAA3575601.1"/>
    </source>
</evidence>
<keyword evidence="1" id="KW-0812">Transmembrane</keyword>
<gene>
    <name evidence="2" type="ORF">GCM10022222_70310</name>
</gene>
<dbReference type="Proteomes" id="UP001500689">
    <property type="component" value="Unassembled WGS sequence"/>
</dbReference>
<reference evidence="3" key="1">
    <citation type="journal article" date="2019" name="Int. J. Syst. Evol. Microbiol.">
        <title>The Global Catalogue of Microorganisms (GCM) 10K type strain sequencing project: providing services to taxonomists for standard genome sequencing and annotation.</title>
        <authorList>
            <consortium name="The Broad Institute Genomics Platform"/>
            <consortium name="The Broad Institute Genome Sequencing Center for Infectious Disease"/>
            <person name="Wu L."/>
            <person name="Ma J."/>
        </authorList>
    </citation>
    <scope>NUCLEOTIDE SEQUENCE [LARGE SCALE GENOMIC DNA]</scope>
    <source>
        <strain evidence="3">JCM 16898</strain>
    </source>
</reference>
<keyword evidence="3" id="KW-1185">Reference proteome</keyword>
<sequence length="916" mass="100029">MTVPELLSDVPNAPEAEPEGDALVEQLRERLPELAMATLEEQAKALTRLVSEGDLEQVRKSVRNRVQSDSVAILRETNPTITAWQADRNRLRNHLASGRLPVAATANPRDRVGHAAFGFALWLGMIHPLLCWQLSRVPWPGSTWLAVVAALIVSTIASLWLGRRFVARAGVRFSGRRALGGAGWPIATGLATTYVLLVCRLWGASFDTMGGFLAVLVWVLSGLVTVMLTFFAYIFATEQEKEEEPGQRLPPIARSRGFLGCVTATVGTVLVLSWTFPVPEWVQFVTADLLSLVLLAGTAPLTLSPELIPRRFSRDPERRGSPRWTRIRDELQAKVDEDDRAWSVAATESVRQRVIGYLNELRNPAYRTELTGVDRHVLGQMRPGDRVVTSLAGVRQLQTLIAGIAGGAVGIAGPRGVGKSTLLETYQAGGLALESNQAHIAVFESVPVRYDARDFVLHLFARTCEAVIDFKPPDGESSSPAPPQRRWEWLRRGWPFLATVLLWVGFGVLGSLAARDQKLDAAGLFTTLWWPLIGLLGGSALLYLAMRWRPGRTSVRPPAKPPVPPGDLAALRARARWALSEIELQQKYTTGWSGKVAAAGTEVGATGSHEVTRQPRTYPQLVHDFGDFLQTAVGCLDALQHMAKPSVVIILDELDKIVSPDLAQDFVNEVKALFGLDVPGFLFLVSVSEDALASFERRGLPVRDTFDSAFDAILRLDYLTLGDSCRLLNSRILWFPEPFACLCHSLSGGLPRELIRIARQVISADGSLSAAAERVVAQDLAGKRAGLRTVVARGDHDDELASRLVRHVEAHAAPVASVLVDAAAAPPVDPQPGLVELSRLQVETLGYLYYLGTVLETFGPNFAEADLQRGHTPGDGSFDTLASARQLFAVNARLAWLTLNAFRTTWHLRVVPAPES</sequence>
<comment type="caution">
    <text evidence="2">The sequence shown here is derived from an EMBL/GenBank/DDBJ whole genome shotgun (WGS) entry which is preliminary data.</text>
</comment>
<protein>
    <submittedName>
        <fullName evidence="2">Uncharacterized protein</fullName>
    </submittedName>
</protein>
<evidence type="ECO:0000256" key="1">
    <source>
        <dbReference type="SAM" id="Phobius"/>
    </source>
</evidence>
<feature type="transmembrane region" description="Helical" evidence="1">
    <location>
        <begin position="494"/>
        <end position="515"/>
    </location>
</feature>